<keyword evidence="2" id="KW-1185">Reference proteome</keyword>
<proteinExistence type="predicted"/>
<dbReference type="AlphaFoldDB" id="A0A1J8QT02"/>
<comment type="caution">
    <text evidence="1">The sequence shown here is derived from an EMBL/GenBank/DDBJ whole genome shotgun (WGS) entry which is preliminary data.</text>
</comment>
<accession>A0A1J8QT02</accession>
<dbReference type="STRING" id="180088.A0A1J8QT02"/>
<protein>
    <submittedName>
        <fullName evidence="1">Uncharacterized protein</fullName>
    </submittedName>
</protein>
<sequence length="76" mass="7981">MTVIEKRGVGAGGEQGVNLNTPPYAIHNAIGSLNTNTLATNATHYGGYAELDVHNMFGLLEEKTTNLAVQSVLPGK</sequence>
<dbReference type="Proteomes" id="UP000183567">
    <property type="component" value="Unassembled WGS sequence"/>
</dbReference>
<dbReference type="OrthoDB" id="5839090at2759"/>
<dbReference type="EMBL" id="LVVM01003467">
    <property type="protein sequence ID" value="OJA14820.1"/>
    <property type="molecule type" value="Genomic_DNA"/>
</dbReference>
<name>A0A1J8QT02_9AGAM</name>
<evidence type="ECO:0000313" key="2">
    <source>
        <dbReference type="Proteomes" id="UP000183567"/>
    </source>
</evidence>
<reference evidence="1 2" key="1">
    <citation type="submission" date="2016-03" db="EMBL/GenBank/DDBJ databases">
        <title>Comparative genomics of the ectomycorrhizal sister species Rhizopogon vinicolor and Rhizopogon vesiculosus (Basidiomycota: Boletales) reveals a divergence of the mating type B locus.</title>
        <authorList>
            <person name="Mujic A.B."/>
            <person name="Kuo A."/>
            <person name="Tritt A."/>
            <person name="Lipzen A."/>
            <person name="Chen C."/>
            <person name="Johnson J."/>
            <person name="Sharma A."/>
            <person name="Barry K."/>
            <person name="Grigoriev I.V."/>
            <person name="Spatafora J.W."/>
        </authorList>
    </citation>
    <scope>NUCLEOTIDE SEQUENCE [LARGE SCALE GENOMIC DNA]</scope>
    <source>
        <strain evidence="1 2">AM-OR11-056</strain>
    </source>
</reference>
<feature type="non-terminal residue" evidence="1">
    <location>
        <position position="76"/>
    </location>
</feature>
<evidence type="ECO:0000313" key="1">
    <source>
        <dbReference type="EMBL" id="OJA14820.1"/>
    </source>
</evidence>
<gene>
    <name evidence="1" type="ORF">AZE42_04200</name>
</gene>
<organism evidence="1 2">
    <name type="scientific">Rhizopogon vesiculosus</name>
    <dbReference type="NCBI Taxonomy" id="180088"/>
    <lineage>
        <taxon>Eukaryota</taxon>
        <taxon>Fungi</taxon>
        <taxon>Dikarya</taxon>
        <taxon>Basidiomycota</taxon>
        <taxon>Agaricomycotina</taxon>
        <taxon>Agaricomycetes</taxon>
        <taxon>Agaricomycetidae</taxon>
        <taxon>Boletales</taxon>
        <taxon>Suillineae</taxon>
        <taxon>Rhizopogonaceae</taxon>
        <taxon>Rhizopogon</taxon>
    </lineage>
</organism>
<dbReference type="Gene3D" id="3.20.20.80">
    <property type="entry name" value="Glycosidases"/>
    <property type="match status" value="1"/>
</dbReference>